<accession>A0A6P2BL08</accession>
<proteinExistence type="predicted"/>
<dbReference type="InterPro" id="IPR013099">
    <property type="entry name" value="K_chnl_dom"/>
</dbReference>
<evidence type="ECO:0000259" key="1">
    <source>
        <dbReference type="Pfam" id="PF07885"/>
    </source>
</evidence>
<evidence type="ECO:0000313" key="3">
    <source>
        <dbReference type="Proteomes" id="UP000460272"/>
    </source>
</evidence>
<comment type="caution">
    <text evidence="2">The sequence shown here is derived from an EMBL/GenBank/DDBJ whole genome shotgun (WGS) entry which is preliminary data.</text>
</comment>
<organism evidence="2 3">
    <name type="scientific">Trebonia kvetii</name>
    <dbReference type="NCBI Taxonomy" id="2480626"/>
    <lineage>
        <taxon>Bacteria</taxon>
        <taxon>Bacillati</taxon>
        <taxon>Actinomycetota</taxon>
        <taxon>Actinomycetes</taxon>
        <taxon>Streptosporangiales</taxon>
        <taxon>Treboniaceae</taxon>
        <taxon>Trebonia</taxon>
    </lineage>
</organism>
<dbReference type="Proteomes" id="UP000460272">
    <property type="component" value="Unassembled WGS sequence"/>
</dbReference>
<dbReference type="Pfam" id="PF07885">
    <property type="entry name" value="Ion_trans_2"/>
    <property type="match status" value="1"/>
</dbReference>
<gene>
    <name evidence="2" type="ORF">EAS64_41860</name>
</gene>
<dbReference type="OrthoDB" id="9799090at2"/>
<dbReference type="Gene3D" id="1.10.287.70">
    <property type="match status" value="1"/>
</dbReference>
<reference evidence="2 3" key="1">
    <citation type="submission" date="2018-11" db="EMBL/GenBank/DDBJ databases">
        <title>Trebonia kvetii gen.nov., sp.nov., a novel acidophilic actinobacterium, and proposal of the new actinobacterial family Treboniaceae fam. nov.</title>
        <authorList>
            <person name="Rapoport D."/>
            <person name="Sagova-Mareckova M."/>
            <person name="Sedlacek I."/>
            <person name="Provaznik J."/>
            <person name="Kralova S."/>
            <person name="Pavlinic D."/>
            <person name="Benes V."/>
            <person name="Kopecky J."/>
        </authorList>
    </citation>
    <scope>NUCLEOTIDE SEQUENCE [LARGE SCALE GENOMIC DNA]</scope>
    <source>
        <strain evidence="2 3">15Tr583</strain>
    </source>
</reference>
<keyword evidence="3" id="KW-1185">Reference proteome</keyword>
<evidence type="ECO:0000313" key="2">
    <source>
        <dbReference type="EMBL" id="TVY99112.1"/>
    </source>
</evidence>
<dbReference type="AlphaFoldDB" id="A0A6P2BL08"/>
<name>A0A6P2BL08_9ACTN</name>
<protein>
    <recommendedName>
        <fullName evidence="1">Potassium channel domain-containing protein</fullName>
    </recommendedName>
</protein>
<dbReference type="SUPFAM" id="SSF81324">
    <property type="entry name" value="Voltage-gated potassium channels"/>
    <property type="match status" value="1"/>
</dbReference>
<feature type="domain" description="Potassium channel" evidence="1">
    <location>
        <begin position="29"/>
        <end position="86"/>
    </location>
</feature>
<sequence>MRCALAAGAVCVRAGVTGYGEGCGQGGATGWLTHTDGLYFTVTVLSTVGFGDITAKIQAARLVVTGQMIADLVIFALAVKVIVGAVSRGRQQGDASSGQPARETRR</sequence>
<dbReference type="EMBL" id="RPFW01000013">
    <property type="protein sequence ID" value="TVY99112.1"/>
    <property type="molecule type" value="Genomic_DNA"/>
</dbReference>